<sequence>MEWIQPPPPETRICLGFDGSETNDWTALRAETADGFQFTPRYGPDKRPTIWNPEEWNGHVPRAEVLVAVEEVFQTYQVQRMYADPQDWRSEIGDWALAFGDEHVVEWPTNSIRRMFAALRTFEVDLAAGRISHDGCPLTLFAMANAKKAAKPGQQYILTKPADHQKIDPAMASVLAHEAARDARAAGWNQTVEHAVLVLGRRRRS</sequence>
<dbReference type="AlphaFoldDB" id="A0A2Z2J0H8"/>
<dbReference type="Proteomes" id="UP000250197">
    <property type="component" value="Chromosome"/>
</dbReference>
<evidence type="ECO:0000313" key="1">
    <source>
        <dbReference type="EMBL" id="ART20074.1"/>
    </source>
</evidence>
<name>A0A2Z2J0H8_CORST</name>
<gene>
    <name evidence="1" type="ORF">CBE89_00070</name>
</gene>
<proteinExistence type="predicted"/>
<protein>
    <submittedName>
        <fullName evidence="1">Terminase</fullName>
    </submittedName>
</protein>
<accession>A0A2Z2J0H8</accession>
<organism evidence="1 2">
    <name type="scientific">Corynebacterium striatum</name>
    <dbReference type="NCBI Taxonomy" id="43770"/>
    <lineage>
        <taxon>Bacteria</taxon>
        <taxon>Bacillati</taxon>
        <taxon>Actinomycetota</taxon>
        <taxon>Actinomycetes</taxon>
        <taxon>Mycobacteriales</taxon>
        <taxon>Corynebacteriaceae</taxon>
        <taxon>Corynebacterium</taxon>
    </lineage>
</organism>
<dbReference type="KEGG" id="cstr:CBE89_00070"/>
<reference evidence="1 2" key="1">
    <citation type="submission" date="2017-05" db="EMBL/GenBank/DDBJ databases">
        <title>Complete genome sequence of Corynebacterium striatum KC-Na-1 isolated from Neophocaena asiaeorientalis in Korea.</title>
        <authorList>
            <person name="Kim J.H."/>
            <person name="Lee K."/>
        </authorList>
    </citation>
    <scope>NUCLEOTIDE SEQUENCE [LARGE SCALE GENOMIC DNA]</scope>
    <source>
        <strain evidence="1 2">KC-Na-01</strain>
    </source>
</reference>
<dbReference type="RefSeq" id="WP_086890307.1">
    <property type="nucleotide sequence ID" value="NZ_CP021252.1"/>
</dbReference>
<dbReference type="EMBL" id="CP021252">
    <property type="protein sequence ID" value="ART20074.1"/>
    <property type="molecule type" value="Genomic_DNA"/>
</dbReference>
<evidence type="ECO:0000313" key="2">
    <source>
        <dbReference type="Proteomes" id="UP000250197"/>
    </source>
</evidence>